<evidence type="ECO:0008006" key="4">
    <source>
        <dbReference type="Google" id="ProtNLM"/>
    </source>
</evidence>
<keyword evidence="1" id="KW-0812">Transmembrane</keyword>
<sequence length="237" mass="26255">MSHPSRRARRAVQTSPKRRALIGWVIFGVATIAIVIGVMWVMRPTGDEATWAQGETYGDWVVRYTGYGTVTSDGERITLEPQAAADHAITHGGLVHTTGQCQEADFAVSLNTESQVRQGSPNIWEVGWVLWNFQSDTQFYAVALKPNGWEISKQDPNYEGNQRFLASGDSPTFPIGKDYRVTVTQDNGTMTVSADGQELATVTDKETPYRDGAVGLYTEDARVHFFDFDLPDCARSQ</sequence>
<dbReference type="EMBL" id="JAVDYJ010000001">
    <property type="protein sequence ID" value="MDR7346826.1"/>
    <property type="molecule type" value="Genomic_DNA"/>
</dbReference>
<name>A0ABU2B096_9MICC</name>
<feature type="transmembrane region" description="Helical" evidence="1">
    <location>
        <begin position="21"/>
        <end position="42"/>
    </location>
</feature>
<dbReference type="RefSeq" id="WP_310172277.1">
    <property type="nucleotide sequence ID" value="NZ_BAABHE010000002.1"/>
</dbReference>
<proteinExistence type="predicted"/>
<keyword evidence="1" id="KW-0472">Membrane</keyword>
<evidence type="ECO:0000313" key="3">
    <source>
        <dbReference type="Proteomes" id="UP001183794"/>
    </source>
</evidence>
<comment type="caution">
    <text evidence="2">The sequence shown here is derived from an EMBL/GenBank/DDBJ whole genome shotgun (WGS) entry which is preliminary data.</text>
</comment>
<protein>
    <recommendedName>
        <fullName evidence="4">Calcium-binding protein</fullName>
    </recommendedName>
</protein>
<keyword evidence="3" id="KW-1185">Reference proteome</keyword>
<accession>A0ABU2B096</accession>
<keyword evidence="1" id="KW-1133">Transmembrane helix</keyword>
<dbReference type="Gene3D" id="2.60.120.560">
    <property type="entry name" value="Exo-inulinase, domain 1"/>
    <property type="match status" value="1"/>
</dbReference>
<reference evidence="2 3" key="1">
    <citation type="submission" date="2023-07" db="EMBL/GenBank/DDBJ databases">
        <title>Sequencing the genomes of 1000 actinobacteria strains.</title>
        <authorList>
            <person name="Klenk H.-P."/>
        </authorList>
    </citation>
    <scope>NUCLEOTIDE SEQUENCE [LARGE SCALE GENOMIC DNA]</scope>
    <source>
        <strain evidence="2 3">DSM 22966</strain>
    </source>
</reference>
<gene>
    <name evidence="2" type="ORF">J2S62_001083</name>
</gene>
<evidence type="ECO:0000256" key="1">
    <source>
        <dbReference type="SAM" id="Phobius"/>
    </source>
</evidence>
<organism evidence="2 3">
    <name type="scientific">Enteractinococcus fodinae</name>
    <dbReference type="NCBI Taxonomy" id="684663"/>
    <lineage>
        <taxon>Bacteria</taxon>
        <taxon>Bacillati</taxon>
        <taxon>Actinomycetota</taxon>
        <taxon>Actinomycetes</taxon>
        <taxon>Micrococcales</taxon>
        <taxon>Micrococcaceae</taxon>
    </lineage>
</organism>
<dbReference type="Proteomes" id="UP001183794">
    <property type="component" value="Unassembled WGS sequence"/>
</dbReference>
<evidence type="ECO:0000313" key="2">
    <source>
        <dbReference type="EMBL" id="MDR7346826.1"/>
    </source>
</evidence>